<dbReference type="AlphaFoldDB" id="A0AAW0JEB8"/>
<evidence type="ECO:0000256" key="7">
    <source>
        <dbReference type="PIRSR" id="PIRSR602401-1"/>
    </source>
</evidence>
<dbReference type="GO" id="GO:0005506">
    <property type="term" value="F:iron ion binding"/>
    <property type="evidence" value="ECO:0007669"/>
    <property type="project" value="InterPro"/>
</dbReference>
<proteinExistence type="inferred from homology"/>
<protein>
    <submittedName>
        <fullName evidence="8">Cytochrome p450 71d8</fullName>
    </submittedName>
</protein>
<evidence type="ECO:0000256" key="3">
    <source>
        <dbReference type="ARBA" id="ARBA00022723"/>
    </source>
</evidence>
<sequence length="229" mass="26502">MTLVSPSLQCIFPSYKNKHITMNQQHQGCHFGLYCTIILLIQRTIYSSRGQTIYESFQVIFAAGTDTSSTTVEWAMSEMMRQPKVLEKAQAEIRQAFRGKKKIHEKDIQNLSYLKSVIKETIRLQLHPPLPLILLRECRESCEIMDMRYPSKPKSFIPERFAFSSTEFNGTHLEYIPFEAGRRMCPGVAFGLANIELPLAQLLYHFDWELQGRTRPEELDMTEKFGSVV</sequence>
<dbReference type="InterPro" id="IPR052306">
    <property type="entry name" value="CYP450_71D"/>
</dbReference>
<feature type="binding site" description="axial binding residue" evidence="7">
    <location>
        <position position="185"/>
    </location>
    <ligand>
        <name>heme</name>
        <dbReference type="ChEBI" id="CHEBI:30413"/>
    </ligand>
    <ligandPart>
        <name>Fe</name>
        <dbReference type="ChEBI" id="CHEBI:18248"/>
    </ligandPart>
</feature>
<dbReference type="GO" id="GO:0016705">
    <property type="term" value="F:oxidoreductase activity, acting on paired donors, with incorporation or reduction of molecular oxygen"/>
    <property type="evidence" value="ECO:0007669"/>
    <property type="project" value="InterPro"/>
</dbReference>
<evidence type="ECO:0000313" key="9">
    <source>
        <dbReference type="Proteomes" id="UP000237347"/>
    </source>
</evidence>
<keyword evidence="4" id="KW-0560">Oxidoreductase</keyword>
<keyword evidence="9" id="KW-1185">Reference proteome</keyword>
<dbReference type="PRINTS" id="PR00463">
    <property type="entry name" value="EP450I"/>
</dbReference>
<dbReference type="PANTHER" id="PTHR47953:SF16">
    <property type="entry name" value="CYTOCHROME P450 71D8"/>
    <property type="match status" value="1"/>
</dbReference>
<dbReference type="InterPro" id="IPR036396">
    <property type="entry name" value="Cyt_P450_sf"/>
</dbReference>
<gene>
    <name evidence="8" type="primary">CYP71D8_2</name>
    <name evidence="8" type="ORF">CFP56_034401</name>
</gene>
<keyword evidence="3 7" id="KW-0479">Metal-binding</keyword>
<dbReference type="InterPro" id="IPR001128">
    <property type="entry name" value="Cyt_P450"/>
</dbReference>
<name>A0AAW0JEB8_QUESU</name>
<evidence type="ECO:0000313" key="8">
    <source>
        <dbReference type="EMBL" id="KAK7824421.1"/>
    </source>
</evidence>
<dbReference type="PANTHER" id="PTHR47953">
    <property type="entry name" value="OS08G0105600 PROTEIN"/>
    <property type="match status" value="1"/>
</dbReference>
<reference evidence="8 9" key="1">
    <citation type="journal article" date="2018" name="Sci. Data">
        <title>The draft genome sequence of cork oak.</title>
        <authorList>
            <person name="Ramos A.M."/>
            <person name="Usie A."/>
            <person name="Barbosa P."/>
            <person name="Barros P.M."/>
            <person name="Capote T."/>
            <person name="Chaves I."/>
            <person name="Simoes F."/>
            <person name="Abreu I."/>
            <person name="Carrasquinho I."/>
            <person name="Faro C."/>
            <person name="Guimaraes J.B."/>
            <person name="Mendonca D."/>
            <person name="Nobrega F."/>
            <person name="Rodrigues L."/>
            <person name="Saibo N.J.M."/>
            <person name="Varela M.C."/>
            <person name="Egas C."/>
            <person name="Matos J."/>
            <person name="Miguel C.M."/>
            <person name="Oliveira M.M."/>
            <person name="Ricardo C.P."/>
            <person name="Goncalves S."/>
        </authorList>
    </citation>
    <scope>NUCLEOTIDE SEQUENCE [LARGE SCALE GENOMIC DNA]</scope>
    <source>
        <strain evidence="9">cv. HL8</strain>
    </source>
</reference>
<dbReference type="PRINTS" id="PR00385">
    <property type="entry name" value="P450"/>
</dbReference>
<evidence type="ECO:0000256" key="4">
    <source>
        <dbReference type="ARBA" id="ARBA00023002"/>
    </source>
</evidence>
<dbReference type="Gene3D" id="1.10.630.10">
    <property type="entry name" value="Cytochrome P450"/>
    <property type="match status" value="1"/>
</dbReference>
<evidence type="ECO:0000256" key="6">
    <source>
        <dbReference type="ARBA" id="ARBA00023033"/>
    </source>
</evidence>
<comment type="similarity">
    <text evidence="1">Belongs to the cytochrome P450 family.</text>
</comment>
<keyword evidence="6" id="KW-0503">Monooxygenase</keyword>
<keyword evidence="2 7" id="KW-0349">Heme</keyword>
<comment type="cofactor">
    <cofactor evidence="7">
        <name>heme</name>
        <dbReference type="ChEBI" id="CHEBI:30413"/>
    </cofactor>
</comment>
<evidence type="ECO:0000256" key="2">
    <source>
        <dbReference type="ARBA" id="ARBA00022617"/>
    </source>
</evidence>
<dbReference type="GO" id="GO:0020037">
    <property type="term" value="F:heme binding"/>
    <property type="evidence" value="ECO:0007669"/>
    <property type="project" value="InterPro"/>
</dbReference>
<comment type="caution">
    <text evidence="8">The sequence shown here is derived from an EMBL/GenBank/DDBJ whole genome shotgun (WGS) entry which is preliminary data.</text>
</comment>
<dbReference type="SUPFAM" id="SSF48264">
    <property type="entry name" value="Cytochrome P450"/>
    <property type="match status" value="1"/>
</dbReference>
<accession>A0AAW0JEB8</accession>
<dbReference type="EMBL" id="PKMF04000603">
    <property type="protein sequence ID" value="KAK7824421.1"/>
    <property type="molecule type" value="Genomic_DNA"/>
</dbReference>
<evidence type="ECO:0000256" key="5">
    <source>
        <dbReference type="ARBA" id="ARBA00023004"/>
    </source>
</evidence>
<dbReference type="InterPro" id="IPR002401">
    <property type="entry name" value="Cyt_P450_E_grp-I"/>
</dbReference>
<dbReference type="Pfam" id="PF00067">
    <property type="entry name" value="p450"/>
    <property type="match status" value="2"/>
</dbReference>
<evidence type="ECO:0000256" key="1">
    <source>
        <dbReference type="ARBA" id="ARBA00010617"/>
    </source>
</evidence>
<organism evidence="8 9">
    <name type="scientific">Quercus suber</name>
    <name type="common">Cork oak</name>
    <dbReference type="NCBI Taxonomy" id="58331"/>
    <lineage>
        <taxon>Eukaryota</taxon>
        <taxon>Viridiplantae</taxon>
        <taxon>Streptophyta</taxon>
        <taxon>Embryophyta</taxon>
        <taxon>Tracheophyta</taxon>
        <taxon>Spermatophyta</taxon>
        <taxon>Magnoliopsida</taxon>
        <taxon>eudicotyledons</taxon>
        <taxon>Gunneridae</taxon>
        <taxon>Pentapetalae</taxon>
        <taxon>rosids</taxon>
        <taxon>fabids</taxon>
        <taxon>Fagales</taxon>
        <taxon>Fagaceae</taxon>
        <taxon>Quercus</taxon>
    </lineage>
</organism>
<dbReference type="Proteomes" id="UP000237347">
    <property type="component" value="Unassembled WGS sequence"/>
</dbReference>
<dbReference type="GO" id="GO:0004497">
    <property type="term" value="F:monooxygenase activity"/>
    <property type="evidence" value="ECO:0007669"/>
    <property type="project" value="UniProtKB-KW"/>
</dbReference>
<keyword evidence="5 7" id="KW-0408">Iron</keyword>